<sequence>MKIFNALQLKNGAKAKTSTASAASSLTQPVQFLSSKQKNDDWAAWNLDWLETQGMEFLRGNSRKLLKNYKLAKGVIDRTDYITEPDNEYKELMDVLTKTDESALELRFYPIIPNVVNVLAGEFSKRFSKVQFRAVDDLSYNEMVEEKRKLIEDNLLQDAETKLTHEMIKMGMDPASEEAKEKLNPQALKSLPEIEEFFQKDYRSLVEEWATHQMNVDEERFHMKELEERGFRDMLICDREFWHFRMMEDDYDVELWNPVLTFYQKSPDTRYISDSNYAGKCELLTIADVIDSYGYLMTKNQMESLESIYPAKSAIYTQTGVQNDGSFYDPTRSHKWNTESPSLGYRQFMSNWATNPGGGGDIVNQILSEGEDVGTWGDEAMLRVSTIYWKTQRKVGHMTRVMPNGEVEQLVVDETFKTTHKPIYNTVLFKQKTKDNLAEGEHVDWIWINEVWGGIKIGRNLPGSWRTEVSNDFSPVYLGINKEKPGRVQFQFKGDNNLYGCKLPIEGRVFSDRNTKSTSLVDLMKPYQVGYNMVNNQIADILVDELGTVIMFDQNALPRHSMGEDWGKNNMAKAYVAMKDFGMLPLDTSITNTENATNFNHYQTLNLEQTSRLMSRIQLANHFKQQAFDAIGVNQQRLGQEVARQTATGVQQAVQASYSQTEMYFVQHSDYLMPRVQQMRTDLSQYYHSRMPSVRLNYISSEAEKVNFTINGTELLMRDFNIFCTTKTNHRQTLDQLKQMALTNNTSGASIYDLGGIIKADSIAEVSTILKGAEAKQTAERQEQQQQQQQMQQQQIEAQAKEKAAEREYLKEEASEERKNKLMVAEIKSAGYGAQSDIDQNQQSDFRDAMNDMENRDQYREQMDFKREESARKTSTDQSKMQIEQERLSTQREIANTNLEIARENKNKYDVNSNSKKDDKKKKK</sequence>
<proteinExistence type="predicted"/>
<protein>
    <recommendedName>
        <fullName evidence="3">Portal protein</fullName>
    </recommendedName>
</protein>
<reference evidence="2" key="1">
    <citation type="submission" date="2020-08" db="EMBL/GenBank/DDBJ databases">
        <title>Bridging the membrane lipid divide: bacteria of the FCB group superphylum have the potential to synthesize archaeal ether lipids.</title>
        <authorList>
            <person name="Villanueva L."/>
            <person name="von Meijenfeldt F.A.B."/>
            <person name="Westbye A.B."/>
            <person name="Yadav S."/>
            <person name="Hopmans E.C."/>
            <person name="Dutilh B.E."/>
            <person name="Sinninghe Damste J.S."/>
        </authorList>
    </citation>
    <scope>NUCLEOTIDE SEQUENCE</scope>
    <source>
        <strain evidence="2">NIOZ-UU157</strain>
    </source>
</reference>
<evidence type="ECO:0008006" key="3">
    <source>
        <dbReference type="Google" id="ProtNLM"/>
    </source>
</evidence>
<feature type="region of interest" description="Disordered" evidence="1">
    <location>
        <begin position="860"/>
        <end position="924"/>
    </location>
</feature>
<feature type="compositionally biased region" description="Basic and acidic residues" evidence="1">
    <location>
        <begin position="799"/>
        <end position="818"/>
    </location>
</feature>
<feature type="compositionally biased region" description="Low complexity" evidence="1">
    <location>
        <begin position="784"/>
        <end position="798"/>
    </location>
</feature>
<accession>A0A7S9XG74</accession>
<feature type="region of interest" description="Disordered" evidence="1">
    <location>
        <begin position="780"/>
        <end position="818"/>
    </location>
</feature>
<feature type="compositionally biased region" description="Basic and acidic residues" evidence="1">
    <location>
        <begin position="860"/>
        <end position="875"/>
    </location>
</feature>
<gene>
    <name evidence="2" type="ORF">NIOZUU157_00223</name>
</gene>
<name>A0A7S9XG74_9VIRU</name>
<evidence type="ECO:0000256" key="1">
    <source>
        <dbReference type="SAM" id="MobiDB-lite"/>
    </source>
</evidence>
<organism evidence="2">
    <name type="scientific">Virus NIOZ-UU157</name>
    <dbReference type="NCBI Taxonomy" id="2763269"/>
    <lineage>
        <taxon>Viruses</taxon>
    </lineage>
</organism>
<evidence type="ECO:0000313" key="2">
    <source>
        <dbReference type="EMBL" id="QPI16333.1"/>
    </source>
</evidence>
<dbReference type="EMBL" id="MW030556">
    <property type="protein sequence ID" value="QPI16333.1"/>
    <property type="molecule type" value="Genomic_DNA"/>
</dbReference>